<proteinExistence type="predicted"/>
<reference evidence="1 2" key="1">
    <citation type="submission" date="2017-02" db="EMBL/GenBank/DDBJ databases">
        <title>Ketogulonicigenium robustum SPU B003 Genome sequencing and assembly.</title>
        <authorList>
            <person name="Li Y."/>
            <person name="Liu L."/>
            <person name="Wang C."/>
            <person name="Zhang M."/>
            <person name="Zhang T."/>
            <person name="Zhang Y."/>
        </authorList>
    </citation>
    <scope>NUCLEOTIDE SEQUENCE [LARGE SCALE GENOMIC DNA]</scope>
    <source>
        <strain evidence="1 2">SPU_B003</strain>
    </source>
</reference>
<keyword evidence="2" id="KW-1185">Reference proteome</keyword>
<dbReference type="AlphaFoldDB" id="A0A1W6NZR9"/>
<accession>A0A1W6NZR9</accession>
<dbReference type="KEGG" id="kro:BVG79_01416"/>
<evidence type="ECO:0000313" key="2">
    <source>
        <dbReference type="Proteomes" id="UP000242447"/>
    </source>
</evidence>
<organism evidence="1 2">
    <name type="scientific">Ketogulonicigenium robustum</name>
    <dbReference type="NCBI Taxonomy" id="92947"/>
    <lineage>
        <taxon>Bacteria</taxon>
        <taxon>Pseudomonadati</taxon>
        <taxon>Pseudomonadota</taxon>
        <taxon>Alphaproteobacteria</taxon>
        <taxon>Rhodobacterales</taxon>
        <taxon>Roseobacteraceae</taxon>
        <taxon>Ketogulonicigenium</taxon>
    </lineage>
</organism>
<dbReference type="Proteomes" id="UP000242447">
    <property type="component" value="Chromosome"/>
</dbReference>
<evidence type="ECO:0000313" key="1">
    <source>
        <dbReference type="EMBL" id="ARO14762.1"/>
    </source>
</evidence>
<protein>
    <submittedName>
        <fullName evidence="1">Uncharacterized protein</fullName>
    </submittedName>
</protein>
<dbReference type="EMBL" id="CP019937">
    <property type="protein sequence ID" value="ARO14762.1"/>
    <property type="molecule type" value="Genomic_DNA"/>
</dbReference>
<sequence length="57" mass="6500">MDMRWLMRAKRWAQNPPSAKQVRFVFIVIAICLAIALVAHVLGADSKPQSMRLPPIR</sequence>
<dbReference type="STRING" id="92947.BVG79_01416"/>
<gene>
    <name evidence="1" type="ORF">BVG79_01416</name>
</gene>
<name>A0A1W6NZR9_9RHOB</name>